<keyword evidence="3" id="KW-1185">Reference proteome</keyword>
<name>J8ZYA8_EDHAE</name>
<keyword evidence="1" id="KW-1133">Transmembrane helix</keyword>
<comment type="caution">
    <text evidence="2">The sequence shown here is derived from an EMBL/GenBank/DDBJ whole genome shotgun (WGS) entry which is preliminary data.</text>
</comment>
<evidence type="ECO:0000256" key="1">
    <source>
        <dbReference type="SAM" id="Phobius"/>
    </source>
</evidence>
<accession>J8ZYA8</accession>
<feature type="transmembrane region" description="Helical" evidence="1">
    <location>
        <begin position="93"/>
        <end position="110"/>
    </location>
</feature>
<reference evidence="2 3" key="1">
    <citation type="submission" date="2011-08" db="EMBL/GenBank/DDBJ databases">
        <authorList>
            <person name="Liu Z.J."/>
            <person name="Shi F.L."/>
            <person name="Lu J.Q."/>
            <person name="Li M."/>
            <person name="Wang Z.L."/>
        </authorList>
    </citation>
    <scope>NUCLEOTIDE SEQUENCE [LARGE SCALE GENOMIC DNA]</scope>
    <source>
        <strain evidence="2 3">USNM 41457</strain>
    </source>
</reference>
<gene>
    <name evidence="2" type="ORF">EDEG_01175</name>
</gene>
<proteinExistence type="predicted"/>
<dbReference type="Proteomes" id="UP000003163">
    <property type="component" value="Unassembled WGS sequence"/>
</dbReference>
<sequence>MSSQTNTNDGLPTYEEAVGMCSNIDSTIQNYGIRNENHVLPVNSGETSIVIPQNTENGLLDTDTESYCLDDDFQITQRCAKLCEDCCVFCGKILRNIFLFLYFSFLWYIFMI</sequence>
<evidence type="ECO:0000313" key="2">
    <source>
        <dbReference type="EMBL" id="EJW04623.1"/>
    </source>
</evidence>
<keyword evidence="1" id="KW-0472">Membrane</keyword>
<reference evidence="3" key="2">
    <citation type="submission" date="2015-07" db="EMBL/GenBank/DDBJ databases">
        <title>Contrasting host-pathogen interactions and genome evolution in two generalist and specialist microsporidian pathogens of mosquitoes.</title>
        <authorList>
            <consortium name="The Broad Institute Genomics Platform"/>
            <consortium name="The Broad Institute Genome Sequencing Center for Infectious Disease"/>
            <person name="Cuomo C.A."/>
            <person name="Sanscrainte N.D."/>
            <person name="Goldberg J.M."/>
            <person name="Heiman D."/>
            <person name="Young S."/>
            <person name="Zeng Q."/>
            <person name="Becnel J.J."/>
            <person name="Birren B.W."/>
        </authorList>
    </citation>
    <scope>NUCLEOTIDE SEQUENCE [LARGE SCALE GENOMIC DNA]</scope>
    <source>
        <strain evidence="3">USNM 41457</strain>
    </source>
</reference>
<organism evidence="2 3">
    <name type="scientific">Edhazardia aedis (strain USNM 41457)</name>
    <name type="common">Microsporidian parasite</name>
    <dbReference type="NCBI Taxonomy" id="1003232"/>
    <lineage>
        <taxon>Eukaryota</taxon>
        <taxon>Fungi</taxon>
        <taxon>Fungi incertae sedis</taxon>
        <taxon>Microsporidia</taxon>
        <taxon>Edhazardia</taxon>
    </lineage>
</organism>
<keyword evidence="1" id="KW-0812">Transmembrane</keyword>
<dbReference type="InParanoid" id="J8ZYA8"/>
<evidence type="ECO:0000313" key="3">
    <source>
        <dbReference type="Proteomes" id="UP000003163"/>
    </source>
</evidence>
<dbReference type="HOGENOM" id="CLU_2145806_0_0_1"/>
<dbReference type="EMBL" id="AFBI03000016">
    <property type="protein sequence ID" value="EJW04623.1"/>
    <property type="molecule type" value="Genomic_DNA"/>
</dbReference>
<protein>
    <submittedName>
        <fullName evidence="2">Uncharacterized protein</fullName>
    </submittedName>
</protein>
<dbReference type="AlphaFoldDB" id="J8ZYA8"/>
<dbReference type="VEuPathDB" id="MicrosporidiaDB:EDEG_01175"/>